<feature type="transmembrane region" description="Helical" evidence="1">
    <location>
        <begin position="6"/>
        <end position="29"/>
    </location>
</feature>
<keyword evidence="1" id="KW-0472">Membrane</keyword>
<dbReference type="PROSITE" id="PS00409">
    <property type="entry name" value="PROKAR_NTER_METHYL"/>
    <property type="match status" value="1"/>
</dbReference>
<name>A0A1G1Y2Q9_9BACT</name>
<dbReference type="AlphaFoldDB" id="A0A1G1Y2Q9"/>
<evidence type="ECO:0000313" key="3">
    <source>
        <dbReference type="Proteomes" id="UP000178240"/>
    </source>
</evidence>
<evidence type="ECO:0000313" key="2">
    <source>
        <dbReference type="EMBL" id="OGY46106.1"/>
    </source>
</evidence>
<dbReference type="InterPro" id="IPR012902">
    <property type="entry name" value="N_methyl_site"/>
</dbReference>
<dbReference type="Proteomes" id="UP000178240">
    <property type="component" value="Unassembled WGS sequence"/>
</dbReference>
<sequence length="167" mass="16936">MKKKGFTLIELLIVIGIIAILAAIIFVAVDPARRLAEARNAVRWSSTNSILNAVLKYTVDNGGSLPTAISGASVATNYIIGTGGVGNCAATCSNGGGTISHSNDCLSLAALVDEYIASIPIDPSGGTTWTAAQTGYYLSKSTNGRITVGACGTETVGGAQPSISVSR</sequence>
<evidence type="ECO:0008006" key="4">
    <source>
        <dbReference type="Google" id="ProtNLM"/>
    </source>
</evidence>
<gene>
    <name evidence="2" type="ORF">A2744_01955</name>
</gene>
<keyword evidence="1" id="KW-1133">Transmembrane helix</keyword>
<comment type="caution">
    <text evidence="2">The sequence shown here is derived from an EMBL/GenBank/DDBJ whole genome shotgun (WGS) entry which is preliminary data.</text>
</comment>
<dbReference type="EMBL" id="MHIE01000007">
    <property type="protein sequence ID" value="OGY46106.1"/>
    <property type="molecule type" value="Genomic_DNA"/>
</dbReference>
<dbReference type="Gene3D" id="3.30.700.10">
    <property type="entry name" value="Glycoprotein, Type 4 Pilin"/>
    <property type="match status" value="1"/>
</dbReference>
<protein>
    <recommendedName>
        <fullName evidence="4">Type II secretion system protein GspG C-terminal domain-containing protein</fullName>
    </recommendedName>
</protein>
<keyword evidence="1" id="KW-0812">Transmembrane</keyword>
<dbReference type="NCBIfam" id="TIGR02532">
    <property type="entry name" value="IV_pilin_GFxxxE"/>
    <property type="match status" value="1"/>
</dbReference>
<dbReference type="InterPro" id="IPR045584">
    <property type="entry name" value="Pilin-like"/>
</dbReference>
<dbReference type="SUPFAM" id="SSF54523">
    <property type="entry name" value="Pili subunits"/>
    <property type="match status" value="1"/>
</dbReference>
<reference evidence="2 3" key="1">
    <citation type="journal article" date="2016" name="Nat. Commun.">
        <title>Thousands of microbial genomes shed light on interconnected biogeochemical processes in an aquifer system.</title>
        <authorList>
            <person name="Anantharaman K."/>
            <person name="Brown C.T."/>
            <person name="Hug L.A."/>
            <person name="Sharon I."/>
            <person name="Castelle C.J."/>
            <person name="Probst A.J."/>
            <person name="Thomas B.C."/>
            <person name="Singh A."/>
            <person name="Wilkins M.J."/>
            <person name="Karaoz U."/>
            <person name="Brodie E.L."/>
            <person name="Williams K.H."/>
            <person name="Hubbard S.S."/>
            <person name="Banfield J.F."/>
        </authorList>
    </citation>
    <scope>NUCLEOTIDE SEQUENCE [LARGE SCALE GENOMIC DNA]</scope>
</reference>
<proteinExistence type="predicted"/>
<accession>A0A1G1Y2Q9</accession>
<organism evidence="2 3">
    <name type="scientific">Candidatus Buchananbacteria bacterium RIFCSPHIGHO2_01_FULL_44_11</name>
    <dbReference type="NCBI Taxonomy" id="1797535"/>
    <lineage>
        <taxon>Bacteria</taxon>
        <taxon>Candidatus Buchananiibacteriota</taxon>
    </lineage>
</organism>
<dbReference type="Pfam" id="PF07963">
    <property type="entry name" value="N_methyl"/>
    <property type="match status" value="1"/>
</dbReference>
<dbReference type="STRING" id="1797535.A2744_01955"/>
<evidence type="ECO:0000256" key="1">
    <source>
        <dbReference type="SAM" id="Phobius"/>
    </source>
</evidence>